<dbReference type="EMBL" id="MFUP01000014">
    <property type="protein sequence ID" value="OGI87282.1"/>
    <property type="molecule type" value="Genomic_DNA"/>
</dbReference>
<dbReference type="HAMAP" id="MF_00048">
    <property type="entry name" value="UPF0102"/>
    <property type="match status" value="1"/>
</dbReference>
<dbReference type="GO" id="GO:0003676">
    <property type="term" value="F:nucleic acid binding"/>
    <property type="evidence" value="ECO:0007669"/>
    <property type="project" value="InterPro"/>
</dbReference>
<dbReference type="InterPro" id="IPR011335">
    <property type="entry name" value="Restrct_endonuc-II-like"/>
</dbReference>
<dbReference type="PANTHER" id="PTHR34039">
    <property type="entry name" value="UPF0102 PROTEIN YRAN"/>
    <property type="match status" value="1"/>
</dbReference>
<reference evidence="3 4" key="1">
    <citation type="journal article" date="2016" name="Nat. Commun.">
        <title>Thousands of microbial genomes shed light on interconnected biogeochemical processes in an aquifer system.</title>
        <authorList>
            <person name="Anantharaman K."/>
            <person name="Brown C.T."/>
            <person name="Hug L.A."/>
            <person name="Sharon I."/>
            <person name="Castelle C.J."/>
            <person name="Probst A.J."/>
            <person name="Thomas B.C."/>
            <person name="Singh A."/>
            <person name="Wilkins M.J."/>
            <person name="Karaoz U."/>
            <person name="Brodie E.L."/>
            <person name="Williams K.H."/>
            <person name="Hubbard S.S."/>
            <person name="Banfield J.F."/>
        </authorList>
    </citation>
    <scope>NUCLEOTIDE SEQUENCE [LARGE SCALE GENOMIC DNA]</scope>
</reference>
<evidence type="ECO:0000256" key="1">
    <source>
        <dbReference type="ARBA" id="ARBA00006738"/>
    </source>
</evidence>
<dbReference type="Proteomes" id="UP000185809">
    <property type="component" value="Unassembled WGS sequence"/>
</dbReference>
<comment type="similarity">
    <text evidence="1 2">Belongs to the UPF0102 family.</text>
</comment>
<name>A0A1F6WZI0_9BACT</name>
<accession>A0A1F6WZI0</accession>
<proteinExistence type="inferred from homology"/>
<evidence type="ECO:0000313" key="3">
    <source>
        <dbReference type="EMBL" id="OGI87282.1"/>
    </source>
</evidence>
<dbReference type="Pfam" id="PF02021">
    <property type="entry name" value="UPF0102"/>
    <property type="match status" value="1"/>
</dbReference>
<dbReference type="InterPro" id="IPR003509">
    <property type="entry name" value="UPF0102_YraN-like"/>
</dbReference>
<dbReference type="AlphaFoldDB" id="A0A1F6WZI0"/>
<dbReference type="Gene3D" id="3.40.1350.10">
    <property type="match status" value="1"/>
</dbReference>
<dbReference type="SUPFAM" id="SSF52980">
    <property type="entry name" value="Restriction endonuclease-like"/>
    <property type="match status" value="1"/>
</dbReference>
<gene>
    <name evidence="3" type="ORF">A2995_01100</name>
</gene>
<evidence type="ECO:0000256" key="2">
    <source>
        <dbReference type="HAMAP-Rule" id="MF_00048"/>
    </source>
</evidence>
<sequence>MKKFTSDNQKIGEIGENIACKFLMKQGFVIKEKNYTKRYGEIDIISEKKNVLHFIEVKSVSKDLNNKAEKETFNNYQPEDNLHSWKLKRLSRVIQSYLLRINVSDNQEWQFDVIIVFLDTAKKLARVKFIENIIL</sequence>
<dbReference type="InterPro" id="IPR011856">
    <property type="entry name" value="tRNA_endonuc-like_dom_sf"/>
</dbReference>
<evidence type="ECO:0000313" key="4">
    <source>
        <dbReference type="Proteomes" id="UP000185809"/>
    </source>
</evidence>
<dbReference type="PANTHER" id="PTHR34039:SF1">
    <property type="entry name" value="UPF0102 PROTEIN YRAN"/>
    <property type="match status" value="1"/>
</dbReference>
<organism evidence="3 4">
    <name type="scientific">Candidatus Nomurabacteria bacterium RIFCSPLOWO2_01_FULL_33_24</name>
    <dbReference type="NCBI Taxonomy" id="1801765"/>
    <lineage>
        <taxon>Bacteria</taxon>
        <taxon>Candidatus Nomuraibacteriota</taxon>
    </lineage>
</organism>
<protein>
    <recommendedName>
        <fullName evidence="2">UPF0102 protein A2995_01100</fullName>
    </recommendedName>
</protein>
<comment type="caution">
    <text evidence="3">The sequence shown here is derived from an EMBL/GenBank/DDBJ whole genome shotgun (WGS) entry which is preliminary data.</text>
</comment>